<accession>A0A7Y6B4M6</accession>
<evidence type="ECO:0000313" key="4">
    <source>
        <dbReference type="EMBL" id="NUU46441.1"/>
    </source>
</evidence>
<dbReference type="CDD" id="cd16405">
    <property type="entry name" value="RepB_like_N"/>
    <property type="match status" value="1"/>
</dbReference>
<evidence type="ECO:0000259" key="3">
    <source>
        <dbReference type="SMART" id="SM00470"/>
    </source>
</evidence>
<dbReference type="SUPFAM" id="SSF110849">
    <property type="entry name" value="ParB/Sulfiredoxin"/>
    <property type="match status" value="1"/>
</dbReference>
<keyword evidence="5" id="KW-1185">Reference proteome</keyword>
<dbReference type="PANTHER" id="PTHR33375">
    <property type="entry name" value="CHROMOSOME-PARTITIONING PROTEIN PARB-RELATED"/>
    <property type="match status" value="1"/>
</dbReference>
<organism evidence="4 5">
    <name type="scientific">Sphingomonas zeae</name>
    <dbReference type="NCBI Taxonomy" id="1646122"/>
    <lineage>
        <taxon>Bacteria</taxon>
        <taxon>Pseudomonadati</taxon>
        <taxon>Pseudomonadota</taxon>
        <taxon>Alphaproteobacteria</taxon>
        <taxon>Sphingomonadales</taxon>
        <taxon>Sphingomonadaceae</taxon>
        <taxon>Sphingomonas</taxon>
    </lineage>
</organism>
<name>A0A7Y6B4M6_9SPHN</name>
<protein>
    <submittedName>
        <fullName evidence="4">ParB/RepB/Spo0J family partition protein</fullName>
    </submittedName>
</protein>
<dbReference type="PANTHER" id="PTHR33375:SF1">
    <property type="entry name" value="CHROMOSOME-PARTITIONING PROTEIN PARB-RELATED"/>
    <property type="match status" value="1"/>
</dbReference>
<dbReference type="InterPro" id="IPR037972">
    <property type="entry name" value="RepB_N"/>
</dbReference>
<feature type="region of interest" description="Disordered" evidence="2">
    <location>
        <begin position="1"/>
        <end position="30"/>
    </location>
</feature>
<sequence>MSSKNKSFLGDLASSVEPSAEGQERGPRLGVGVLGGRNNRLAELASGAVVNNPQELVDPARCRIWERHNRDYGALSRERCDDLIESILAQGKQEVPAIVRRIHDEPDYDFEIICGARRHWSVSWLRANNHPEVRYLVEVRDLTDEQAFRISDLENRAREDLSDLERARDYLKALDLYYGGSQKEMARRLNQSEAWVSRYLDLARLPEAVVAAFPDPFELKISHIGSLKPVLKSDDDRSRVLAEARRLFEERAAGSEGLPANAPETIRALIAVVGPAAARKKEPKPAKAPKRTGSDSVVVHSPGGTALLRVDGKDRRGVTLTLFHKGGGSRAEAEAALRDLLDNHWPQ</sequence>
<comment type="similarity">
    <text evidence="1">Belongs to the ParB family.</text>
</comment>
<evidence type="ECO:0000313" key="5">
    <source>
        <dbReference type="Proteomes" id="UP000536441"/>
    </source>
</evidence>
<reference evidence="4 5" key="1">
    <citation type="submission" date="2020-05" db="EMBL/GenBank/DDBJ databases">
        <title>Genome Sequencing of Type Strains.</title>
        <authorList>
            <person name="Lemaire J.F."/>
            <person name="Inderbitzin P."/>
            <person name="Gregorio O.A."/>
            <person name="Collins S.B."/>
            <person name="Wespe N."/>
            <person name="Knight-Connoni V."/>
        </authorList>
    </citation>
    <scope>NUCLEOTIDE SEQUENCE [LARGE SCALE GENOMIC DNA]</scope>
    <source>
        <strain evidence="4 5">DSM 100049</strain>
    </source>
</reference>
<dbReference type="SMART" id="SM00470">
    <property type="entry name" value="ParB"/>
    <property type="match status" value="1"/>
</dbReference>
<dbReference type="InterPro" id="IPR004437">
    <property type="entry name" value="ParB/RepB/Spo0J"/>
</dbReference>
<dbReference type="Proteomes" id="UP000536441">
    <property type="component" value="Unassembled WGS sequence"/>
</dbReference>
<dbReference type="SUPFAM" id="SSF109709">
    <property type="entry name" value="KorB DNA-binding domain-like"/>
    <property type="match status" value="1"/>
</dbReference>
<comment type="caution">
    <text evidence="4">The sequence shown here is derived from an EMBL/GenBank/DDBJ whole genome shotgun (WGS) entry which is preliminary data.</text>
</comment>
<dbReference type="GO" id="GO:0003677">
    <property type="term" value="F:DNA binding"/>
    <property type="evidence" value="ECO:0007669"/>
    <property type="project" value="InterPro"/>
</dbReference>
<dbReference type="InterPro" id="IPR040873">
    <property type="entry name" value="SoPB_HTH"/>
</dbReference>
<evidence type="ECO:0000256" key="1">
    <source>
        <dbReference type="ARBA" id="ARBA00006295"/>
    </source>
</evidence>
<evidence type="ECO:0000256" key="2">
    <source>
        <dbReference type="SAM" id="MobiDB-lite"/>
    </source>
</evidence>
<dbReference type="InterPro" id="IPR036086">
    <property type="entry name" value="ParB/Sulfiredoxin_sf"/>
</dbReference>
<gene>
    <name evidence="4" type="ORF">HP438_05575</name>
</gene>
<dbReference type="RefSeq" id="WP_175311095.1">
    <property type="nucleotide sequence ID" value="NZ_CBCRYR010000004.1"/>
</dbReference>
<dbReference type="GO" id="GO:0005694">
    <property type="term" value="C:chromosome"/>
    <property type="evidence" value="ECO:0007669"/>
    <property type="project" value="TreeGrafter"/>
</dbReference>
<dbReference type="InterPro" id="IPR003115">
    <property type="entry name" value="ParB_N"/>
</dbReference>
<dbReference type="EMBL" id="JABMCH010000057">
    <property type="protein sequence ID" value="NUU46441.1"/>
    <property type="molecule type" value="Genomic_DNA"/>
</dbReference>
<dbReference type="Pfam" id="PF18090">
    <property type="entry name" value="SoPB_HTH"/>
    <property type="match status" value="1"/>
</dbReference>
<dbReference type="NCBIfam" id="TIGR00180">
    <property type="entry name" value="parB_part"/>
    <property type="match status" value="1"/>
</dbReference>
<dbReference type="AlphaFoldDB" id="A0A7Y6B4M6"/>
<feature type="domain" description="ParB-like N-terminal" evidence="3">
    <location>
        <begin position="55"/>
        <end position="156"/>
    </location>
</feature>
<dbReference type="InterPro" id="IPR050336">
    <property type="entry name" value="Chromosome_partition/occlusion"/>
</dbReference>
<feature type="region of interest" description="Disordered" evidence="2">
    <location>
        <begin position="278"/>
        <end position="301"/>
    </location>
</feature>
<dbReference type="GO" id="GO:0007059">
    <property type="term" value="P:chromosome segregation"/>
    <property type="evidence" value="ECO:0007669"/>
    <property type="project" value="TreeGrafter"/>
</dbReference>
<proteinExistence type="inferred from homology"/>
<dbReference type="Gene3D" id="1.10.10.2830">
    <property type="match status" value="1"/>
</dbReference>